<dbReference type="EMBL" id="SOCP01000005">
    <property type="protein sequence ID" value="TDV52207.1"/>
    <property type="molecule type" value="Genomic_DNA"/>
</dbReference>
<dbReference type="PROSITE" id="PS50125">
    <property type="entry name" value="GUANYLATE_CYCLASE_2"/>
    <property type="match status" value="1"/>
</dbReference>
<dbReference type="InterPro" id="IPR045555">
    <property type="entry name" value="VMAP-M0"/>
</dbReference>
<evidence type="ECO:0000313" key="2">
    <source>
        <dbReference type="EMBL" id="TDV52207.1"/>
    </source>
</evidence>
<evidence type="ECO:0000259" key="1">
    <source>
        <dbReference type="PROSITE" id="PS50125"/>
    </source>
</evidence>
<feature type="domain" description="Guanylate cyclase" evidence="1">
    <location>
        <begin position="29"/>
        <end position="150"/>
    </location>
</feature>
<dbReference type="AlphaFoldDB" id="A0A4R7VSK7"/>
<dbReference type="Pfam" id="PF19916">
    <property type="entry name" value="VMAP-M0"/>
    <property type="match status" value="1"/>
</dbReference>
<dbReference type="InterPro" id="IPR029787">
    <property type="entry name" value="Nucleotide_cyclase"/>
</dbReference>
<organism evidence="2 3">
    <name type="scientific">Actinophytocola oryzae</name>
    <dbReference type="NCBI Taxonomy" id="502181"/>
    <lineage>
        <taxon>Bacteria</taxon>
        <taxon>Bacillati</taxon>
        <taxon>Actinomycetota</taxon>
        <taxon>Actinomycetes</taxon>
        <taxon>Pseudonocardiales</taxon>
        <taxon>Pseudonocardiaceae</taxon>
    </lineage>
</organism>
<dbReference type="InterPro" id="IPR045450">
    <property type="entry name" value="VMAP_C"/>
</dbReference>
<keyword evidence="3" id="KW-1185">Reference proteome</keyword>
<accession>A0A4R7VSK7</accession>
<gene>
    <name evidence="2" type="ORF">CLV71_105338</name>
</gene>
<dbReference type="GO" id="GO:0035556">
    <property type="term" value="P:intracellular signal transduction"/>
    <property type="evidence" value="ECO:0007669"/>
    <property type="project" value="InterPro"/>
</dbReference>
<comment type="caution">
    <text evidence="2">The sequence shown here is derived from an EMBL/GenBank/DDBJ whole genome shotgun (WGS) entry which is preliminary data.</text>
</comment>
<dbReference type="GO" id="GO:0009190">
    <property type="term" value="P:cyclic nucleotide biosynthetic process"/>
    <property type="evidence" value="ECO:0007669"/>
    <property type="project" value="InterPro"/>
</dbReference>
<dbReference type="Gene3D" id="3.30.70.1230">
    <property type="entry name" value="Nucleotide cyclase"/>
    <property type="match status" value="1"/>
</dbReference>
<dbReference type="GO" id="GO:0004016">
    <property type="term" value="F:adenylate cyclase activity"/>
    <property type="evidence" value="ECO:0007669"/>
    <property type="project" value="UniProtKB-ARBA"/>
</dbReference>
<dbReference type="RefSeq" id="WP_133903600.1">
    <property type="nucleotide sequence ID" value="NZ_SOCP01000005.1"/>
</dbReference>
<dbReference type="Proteomes" id="UP000294927">
    <property type="component" value="Unassembled WGS sequence"/>
</dbReference>
<dbReference type="InterPro" id="IPR001054">
    <property type="entry name" value="A/G_cyclase"/>
</dbReference>
<proteinExistence type="predicted"/>
<name>A0A4R7VSK7_9PSEU</name>
<sequence>MVGVVGESGAPVVGRDEFVPQLPPTQHRTIVVVDVAGFTDPSRTVTHLLAVQEGLYDVLGTAFSEAGIDLGECDVEDRGDGALILLPPTISKSRVADELPARLVAGLHRYNVVHADEAKVKLRVGMHFGEIRRNDHGFVGHAVNHAFRILDAAEAKSALATSRGVLALIASRYFYEEVISQDAGAVPGAYRQIPVEVKKTSTAAWLRLPDDWASPVPQPSGEAEMHEDDRPWEVVSEPDLNRLRDLLADLSVPHLPTLVRRAAGPTVPIPPAGTAWEVFAYLSDFNAGPDGLPPNLAFVDLLAMEVDDQVGERLAEWANHQAVRLRRGDAVRLRREGWTEIPAEPRLYLVFAVEPDAIDERICRLSYWRQDDPLDWPPQLGGSFDVMVDDLEFRTDDLIKETELVWAGESVSAALEFVLPRSLFHLPVHLWQKEHDSGDPRPLCLDYEIAIRSLERMRAAHWHRMWRVRWSSMLRDPSSSRVFLPLASAAKYHRMDAVLSDLEWVGLVMTEAPAPHPKPGAGPDELTAALRSGIPVLCWHPTASRQELQEMVNRLLDNGGLKSLPSRTQSSRKSMYSVAESTQSNLIGGFILLWDDPDRLLSLGQPTVTSPS</sequence>
<reference evidence="2 3" key="1">
    <citation type="submission" date="2019-03" db="EMBL/GenBank/DDBJ databases">
        <title>Genomic Encyclopedia of Archaeal and Bacterial Type Strains, Phase II (KMG-II): from individual species to whole genera.</title>
        <authorList>
            <person name="Goeker M."/>
        </authorList>
    </citation>
    <scope>NUCLEOTIDE SEQUENCE [LARGE SCALE GENOMIC DNA]</scope>
    <source>
        <strain evidence="2 3">DSM 45499</strain>
    </source>
</reference>
<dbReference type="SUPFAM" id="SSF55073">
    <property type="entry name" value="Nucleotide cyclase"/>
    <property type="match status" value="1"/>
</dbReference>
<dbReference type="Pfam" id="PF20028">
    <property type="entry name" value="VMAP-C"/>
    <property type="match status" value="1"/>
</dbReference>
<dbReference type="OrthoDB" id="3867284at2"/>
<protein>
    <recommendedName>
        <fullName evidence="1">Guanylate cyclase domain-containing protein</fullName>
    </recommendedName>
</protein>
<evidence type="ECO:0000313" key="3">
    <source>
        <dbReference type="Proteomes" id="UP000294927"/>
    </source>
</evidence>